<proteinExistence type="predicted"/>
<evidence type="ECO:0000313" key="2">
    <source>
        <dbReference type="Proteomes" id="UP000055019"/>
    </source>
</evidence>
<gene>
    <name evidence="1" type="ORF">AWB74_06136</name>
</gene>
<dbReference type="OrthoDB" id="119742at2"/>
<sequence length="290" mass="32765">MIKVDGYFINLDRSEDRRASMNRQLEDLGCGHFIRRFPAVNGALEGPFDNTGQNGVWACRRSHEQVILQADEASATVILEDDVDISRHFPDIINEGVISNIIDSTPELDIFFLDCSPFFDQIPLLIRTTERYMRNRKIADAAEPDRHQLDGIGFPDARTIYAFCAAGYVVTPKGKASLRRLFEATQEAHMPIDILYRDWIASGALKANITVPFLVTPKYMSQSTIEYGELDQAQLLGERQSRLTGAIRRMLFASNPGIVQDEVEPLLCDAPASPEYRLTMRMYESLWAAQ</sequence>
<dbReference type="Proteomes" id="UP000055019">
    <property type="component" value="Unassembled WGS sequence"/>
</dbReference>
<keyword evidence="2" id="KW-1185">Reference proteome</keyword>
<reference evidence="1" key="1">
    <citation type="submission" date="2016-01" db="EMBL/GenBank/DDBJ databases">
        <authorList>
            <person name="Peeters C."/>
        </authorList>
    </citation>
    <scope>NUCLEOTIDE SEQUENCE [LARGE SCALE GENOMIC DNA]</scope>
    <source>
        <strain evidence="1">LMG 29317</strain>
    </source>
</reference>
<comment type="caution">
    <text evidence="1">The sequence shown here is derived from an EMBL/GenBank/DDBJ whole genome shotgun (WGS) entry which is preliminary data.</text>
</comment>
<evidence type="ECO:0000313" key="1">
    <source>
        <dbReference type="EMBL" id="SAL82046.1"/>
    </source>
</evidence>
<protein>
    <submittedName>
        <fullName evidence="1">Glycosyltransferase family 25 (LPS biosynthesis protein)</fullName>
    </submittedName>
</protein>
<accession>A0A158KLM8</accession>
<dbReference type="GO" id="GO:0016740">
    <property type="term" value="F:transferase activity"/>
    <property type="evidence" value="ECO:0007669"/>
    <property type="project" value="UniProtKB-KW"/>
</dbReference>
<organism evidence="1 2">
    <name type="scientific">Caballeronia arvi</name>
    <dbReference type="NCBI Taxonomy" id="1777135"/>
    <lineage>
        <taxon>Bacteria</taxon>
        <taxon>Pseudomonadati</taxon>
        <taxon>Pseudomonadota</taxon>
        <taxon>Betaproteobacteria</taxon>
        <taxon>Burkholderiales</taxon>
        <taxon>Burkholderiaceae</taxon>
        <taxon>Caballeronia</taxon>
    </lineage>
</organism>
<name>A0A158KLM8_9BURK</name>
<dbReference type="RefSeq" id="WP_061150380.1">
    <property type="nucleotide sequence ID" value="NZ_FCOM02000040.1"/>
</dbReference>
<dbReference type="AlphaFoldDB" id="A0A158KLM8"/>
<dbReference type="EMBL" id="FCOM02000040">
    <property type="protein sequence ID" value="SAL82046.1"/>
    <property type="molecule type" value="Genomic_DNA"/>
</dbReference>